<dbReference type="PANTHER" id="PTHR43498:SF1">
    <property type="entry name" value="COB--COM HETERODISULFIDE REDUCTASE IRON-SULFUR SUBUNIT A"/>
    <property type="match status" value="1"/>
</dbReference>
<dbReference type="GO" id="GO:0051539">
    <property type="term" value="F:4 iron, 4 sulfur cluster binding"/>
    <property type="evidence" value="ECO:0007669"/>
    <property type="project" value="UniProtKB-KW"/>
</dbReference>
<dbReference type="AlphaFoldDB" id="A0A1I3RXR0"/>
<keyword evidence="3" id="KW-0560">Oxidoreductase</keyword>
<dbReference type="PANTHER" id="PTHR43498">
    <property type="entry name" value="FERREDOXIN:COB-COM HETERODISULFIDE REDUCTASE SUBUNIT A"/>
    <property type="match status" value="1"/>
</dbReference>
<evidence type="ECO:0000313" key="6">
    <source>
        <dbReference type="EMBL" id="SFJ51205.1"/>
    </source>
</evidence>
<dbReference type="OrthoDB" id="9777740at2"/>
<dbReference type="InterPro" id="IPR036188">
    <property type="entry name" value="FAD/NAD-bd_sf"/>
</dbReference>
<evidence type="ECO:0000313" key="7">
    <source>
        <dbReference type="Proteomes" id="UP000183557"/>
    </source>
</evidence>
<reference evidence="7" key="1">
    <citation type="submission" date="2016-10" db="EMBL/GenBank/DDBJ databases">
        <authorList>
            <person name="Varghese N."/>
            <person name="Submissions S."/>
        </authorList>
    </citation>
    <scope>NUCLEOTIDE SEQUENCE [LARGE SCALE GENOMIC DNA]</scope>
    <source>
        <strain evidence="7">CGMCC 1.3704</strain>
    </source>
</reference>
<keyword evidence="2" id="KW-0479">Metal-binding</keyword>
<keyword evidence="5" id="KW-0411">Iron-sulfur</keyword>
<dbReference type="EMBL" id="FOSB01000002">
    <property type="protein sequence ID" value="SFJ51205.1"/>
    <property type="molecule type" value="Genomic_DNA"/>
</dbReference>
<dbReference type="GO" id="GO:0046872">
    <property type="term" value="F:metal ion binding"/>
    <property type="evidence" value="ECO:0007669"/>
    <property type="project" value="UniProtKB-KW"/>
</dbReference>
<dbReference type="GO" id="GO:0016491">
    <property type="term" value="F:oxidoreductase activity"/>
    <property type="evidence" value="ECO:0007669"/>
    <property type="project" value="UniProtKB-KW"/>
</dbReference>
<keyword evidence="1" id="KW-0004">4Fe-4S</keyword>
<dbReference type="InterPro" id="IPR039650">
    <property type="entry name" value="HdrA-like"/>
</dbReference>
<proteinExistence type="predicted"/>
<dbReference type="RefSeq" id="WP_075035523.1">
    <property type="nucleotide sequence ID" value="NZ_FOSB01000002.1"/>
</dbReference>
<name>A0A1I3RXR0_HALDA</name>
<keyword evidence="4" id="KW-0408">Iron</keyword>
<dbReference type="Gene3D" id="3.50.50.60">
    <property type="entry name" value="FAD/NAD(P)-binding domain"/>
    <property type="match status" value="2"/>
</dbReference>
<dbReference type="Proteomes" id="UP000183557">
    <property type="component" value="Unassembled WGS sequence"/>
</dbReference>
<dbReference type="SUPFAM" id="SSF51905">
    <property type="entry name" value="FAD/NAD(P)-binding domain"/>
    <property type="match status" value="2"/>
</dbReference>
<evidence type="ECO:0000256" key="2">
    <source>
        <dbReference type="ARBA" id="ARBA00022723"/>
    </source>
</evidence>
<organism evidence="6 7">
    <name type="scientific">Halobacillus dabanensis</name>
    <dbReference type="NCBI Taxonomy" id="240302"/>
    <lineage>
        <taxon>Bacteria</taxon>
        <taxon>Bacillati</taxon>
        <taxon>Bacillota</taxon>
        <taxon>Bacilli</taxon>
        <taxon>Bacillales</taxon>
        <taxon>Bacillaceae</taxon>
        <taxon>Halobacillus</taxon>
    </lineage>
</organism>
<evidence type="ECO:0000256" key="1">
    <source>
        <dbReference type="ARBA" id="ARBA00022485"/>
    </source>
</evidence>
<dbReference type="Pfam" id="PF12831">
    <property type="entry name" value="FAD_oxidored"/>
    <property type="match status" value="3"/>
</dbReference>
<sequence>MVQQKSEIYLSSKSLPILYDVDAVIIGGTFAGVTAARRFAEAGKKVALVESRTYLGTDMCATLRPWVQTRDIGNLSKWTKGLFEKAADSAGETGLYLDQVKRHLEDLLVEENVSVLYASQPIDLIQTYGKRQLIIGNKSGRQIIQADVVIGAESSGLLREFMEGGEESDTGPAVYRKTIEMYRAEGSTAVEISVPKSLGIHNNTVHLHRGYLNDSHVFLEFELVFPYDRTSLAIDNAMEKEIASRHIAMDLASYLIQSHPAFKRAYLAGSSYELHSLSVAKRKCESWRSGGQKFLENRVLGVPLNDFVTYDLDIWYLNEFSAPGLFESPVAACKTGEAFASELVAVWDELLTPCTPSVEPNREPFSYDIHIGEGGSPREGREYPTCEVPGKAVPVLQETDVLVVGGGTSGANAAITAAKEGVETVLLDMNPGLGGTATYGAVDSYWFGRKGGFNVRISEWLQEVHDRINHKSTKWNIEAKMYTLLNEAEKAGVKTYLYATTIGTIMDGTQVKGVVVATKWGVFAIKAKVVIDATGDGDIAAFAGAEHVYGSETDQIVMWYSLAQFAKPGKSQNNFTSMVKVSDIEDYTRAIMEGRRRKRNRDCHDHGIYVASRETRHIFGEVVLTLTDQLKHRQWEDVVNIHFSNHDMKGKSGSSWMNIGLIPPNLEIEVPYRALLPKNLTGILVVGKAISATHDGFAAIRMQADLENLGGVAALAAVQAVRNDCLPHEIDRKHLQSRLVVEDVLPEGVTDRSIEEKTYTDEELERLVGELNGEMPLYSYADMEMDDVYKERIPFVEVCTAGPRVLPYLQRALNQAVEKGEINRQVLLAKALAMYGSKDAVPVLIKEIEKELSGGVLPKRSSFIRHTQLPPDQGAMPDVVYLMYALALTKDERSIAVWRKVAEWVEPSEGNLKDMYKGTFYYIDALCDGAERLARPECIPVLESLHRHETIRNQMRTRALEPDYFKERQAMLELAIGRALAVCGSSQGLHILIDYLSDYRSLLADQAHTYLRRLTGEDFGKHVPEWKSYVEVNHQYDISNTRGGLLWKRRLST</sequence>
<protein>
    <submittedName>
        <fullName evidence="6">FAD dependent oxidoreductase</fullName>
    </submittedName>
</protein>
<evidence type="ECO:0000256" key="3">
    <source>
        <dbReference type="ARBA" id="ARBA00023002"/>
    </source>
</evidence>
<keyword evidence="7" id="KW-1185">Reference proteome</keyword>
<gene>
    <name evidence="6" type="ORF">SAMN04487936_102460</name>
</gene>
<accession>A0A1I3RXR0</accession>
<evidence type="ECO:0000256" key="5">
    <source>
        <dbReference type="ARBA" id="ARBA00023014"/>
    </source>
</evidence>
<evidence type="ECO:0000256" key="4">
    <source>
        <dbReference type="ARBA" id="ARBA00023004"/>
    </source>
</evidence>